<keyword evidence="2" id="KW-0238">DNA-binding</keyword>
<dbReference type="RefSeq" id="WP_052222756.1">
    <property type="nucleotide sequence ID" value="NZ_LHUR01000042.1"/>
</dbReference>
<dbReference type="CDD" id="cd00038">
    <property type="entry name" value="CAP_ED"/>
    <property type="match status" value="1"/>
</dbReference>
<feature type="domain" description="HTH crp-type" evidence="5">
    <location>
        <begin position="150"/>
        <end position="218"/>
    </location>
</feature>
<dbReference type="SUPFAM" id="SSF51206">
    <property type="entry name" value="cAMP-binding domain-like"/>
    <property type="match status" value="1"/>
</dbReference>
<dbReference type="AlphaFoldDB" id="A0A0L6Z610"/>
<evidence type="ECO:0000313" key="7">
    <source>
        <dbReference type="Proteomes" id="UP000037043"/>
    </source>
</evidence>
<reference evidence="7" key="1">
    <citation type="submission" date="2015-08" db="EMBL/GenBank/DDBJ databases">
        <title>Genome sequence of the strict anaerobe Clostridium homopropionicum LuHBu1 (DSM 5847T).</title>
        <authorList>
            <person name="Poehlein A."/>
            <person name="Beck M."/>
            <person name="Schiel-Bengelsdorf B."/>
            <person name="Bengelsdorf F.R."/>
            <person name="Daniel R."/>
            <person name="Duerre P."/>
        </authorList>
    </citation>
    <scope>NUCLEOTIDE SEQUENCE [LARGE SCALE GENOMIC DNA]</scope>
    <source>
        <strain evidence="7">DSM 5847</strain>
    </source>
</reference>
<evidence type="ECO:0000259" key="5">
    <source>
        <dbReference type="PROSITE" id="PS51063"/>
    </source>
</evidence>
<evidence type="ECO:0000256" key="3">
    <source>
        <dbReference type="ARBA" id="ARBA00023163"/>
    </source>
</evidence>
<keyword evidence="1" id="KW-0805">Transcription regulation</keyword>
<dbReference type="Pfam" id="PF13545">
    <property type="entry name" value="HTH_Crp_2"/>
    <property type="match status" value="1"/>
</dbReference>
<dbReference type="SUPFAM" id="SSF46785">
    <property type="entry name" value="Winged helix' DNA-binding domain"/>
    <property type="match status" value="1"/>
</dbReference>
<dbReference type="Gene3D" id="2.60.120.10">
    <property type="entry name" value="Jelly Rolls"/>
    <property type="match status" value="1"/>
</dbReference>
<dbReference type="GO" id="GO:0003700">
    <property type="term" value="F:DNA-binding transcription factor activity"/>
    <property type="evidence" value="ECO:0007669"/>
    <property type="project" value="TreeGrafter"/>
</dbReference>
<organism evidence="6 7">
    <name type="scientific">Clostridium homopropionicum DSM 5847</name>
    <dbReference type="NCBI Taxonomy" id="1121318"/>
    <lineage>
        <taxon>Bacteria</taxon>
        <taxon>Bacillati</taxon>
        <taxon>Bacillota</taxon>
        <taxon>Clostridia</taxon>
        <taxon>Eubacteriales</taxon>
        <taxon>Clostridiaceae</taxon>
        <taxon>Clostridium</taxon>
    </lineage>
</organism>
<dbReference type="GO" id="GO:0003677">
    <property type="term" value="F:DNA binding"/>
    <property type="evidence" value="ECO:0007669"/>
    <property type="project" value="UniProtKB-KW"/>
</dbReference>
<dbReference type="Pfam" id="PF00027">
    <property type="entry name" value="cNMP_binding"/>
    <property type="match status" value="1"/>
</dbReference>
<keyword evidence="7" id="KW-1185">Reference proteome</keyword>
<dbReference type="InterPro" id="IPR050397">
    <property type="entry name" value="Env_Response_Regulators"/>
</dbReference>
<proteinExistence type="predicted"/>
<name>A0A0L6Z610_9CLOT</name>
<feature type="domain" description="Cyclic nucleotide-binding" evidence="4">
    <location>
        <begin position="13"/>
        <end position="118"/>
    </location>
</feature>
<dbReference type="GO" id="GO:0005829">
    <property type="term" value="C:cytosol"/>
    <property type="evidence" value="ECO:0007669"/>
    <property type="project" value="TreeGrafter"/>
</dbReference>
<dbReference type="PROSITE" id="PS50042">
    <property type="entry name" value="CNMP_BINDING_3"/>
    <property type="match status" value="1"/>
</dbReference>
<dbReference type="SMART" id="SM00419">
    <property type="entry name" value="HTH_CRP"/>
    <property type="match status" value="1"/>
</dbReference>
<protein>
    <submittedName>
        <fullName evidence="6">Global nitrogen regulator</fullName>
    </submittedName>
</protein>
<dbReference type="InterPro" id="IPR036390">
    <property type="entry name" value="WH_DNA-bd_sf"/>
</dbReference>
<dbReference type="InterPro" id="IPR018490">
    <property type="entry name" value="cNMP-bd_dom_sf"/>
</dbReference>
<keyword evidence="3" id="KW-0804">Transcription</keyword>
<evidence type="ECO:0000256" key="1">
    <source>
        <dbReference type="ARBA" id="ARBA00023015"/>
    </source>
</evidence>
<comment type="caution">
    <text evidence="6">The sequence shown here is derived from an EMBL/GenBank/DDBJ whole genome shotgun (WGS) entry which is preliminary data.</text>
</comment>
<sequence>MNYIINNLKDCTLFKNFTAEEAEKILLSINYKVTSFKKGEIIAFEDDPISSIGIILEGSIEVQKNYPSGKVVTINRMQKGNIFGEAIIFSNRRTYPSTIASSTDSKVLYINQDDIIKLCSSNKTFLHNFMKVLSNRILNLSNILRTLSYQTIRQKIASFLLDEYKKQKSLVIKVSSSRQEMADQFGTTRPSLSRELINMKEDELIDYDKKTITILDIDALEETLF</sequence>
<accession>A0A0L6Z610</accession>
<evidence type="ECO:0000256" key="2">
    <source>
        <dbReference type="ARBA" id="ARBA00023125"/>
    </source>
</evidence>
<dbReference type="PATRIC" id="fig|1121318.3.peg.3306"/>
<gene>
    <name evidence="6" type="primary">ntcA_2</name>
    <name evidence="6" type="ORF">CLHOM_33110</name>
</gene>
<dbReference type="InterPro" id="IPR014710">
    <property type="entry name" value="RmlC-like_jellyroll"/>
</dbReference>
<evidence type="ECO:0000313" key="6">
    <source>
        <dbReference type="EMBL" id="KOA18409.1"/>
    </source>
</evidence>
<dbReference type="SMART" id="SM00100">
    <property type="entry name" value="cNMP"/>
    <property type="match status" value="1"/>
</dbReference>
<evidence type="ECO:0000259" key="4">
    <source>
        <dbReference type="PROSITE" id="PS50042"/>
    </source>
</evidence>
<dbReference type="STRING" id="36844.SAMN04488501_101169"/>
<dbReference type="PANTHER" id="PTHR24567:SF58">
    <property type="entry name" value="CYCLIC AMP-BINDING REGULATORY PROTEIN"/>
    <property type="match status" value="1"/>
</dbReference>
<dbReference type="InterPro" id="IPR000595">
    <property type="entry name" value="cNMP-bd_dom"/>
</dbReference>
<dbReference type="Proteomes" id="UP000037043">
    <property type="component" value="Unassembled WGS sequence"/>
</dbReference>
<dbReference type="InterPro" id="IPR012318">
    <property type="entry name" value="HTH_CRP"/>
</dbReference>
<dbReference type="PROSITE" id="PS51063">
    <property type="entry name" value="HTH_CRP_2"/>
    <property type="match status" value="1"/>
</dbReference>
<dbReference type="PANTHER" id="PTHR24567">
    <property type="entry name" value="CRP FAMILY TRANSCRIPTIONAL REGULATORY PROTEIN"/>
    <property type="match status" value="1"/>
</dbReference>
<dbReference type="EMBL" id="LHUR01000042">
    <property type="protein sequence ID" value="KOA18409.1"/>
    <property type="molecule type" value="Genomic_DNA"/>
</dbReference>